<evidence type="ECO:0000256" key="2">
    <source>
        <dbReference type="ARBA" id="ARBA00022722"/>
    </source>
</evidence>
<evidence type="ECO:0000256" key="1">
    <source>
        <dbReference type="ARBA" id="ARBA00022490"/>
    </source>
</evidence>
<dbReference type="HAMAP" id="MF_00378">
    <property type="entry name" value="Exonuc_7_L"/>
    <property type="match status" value="1"/>
</dbReference>
<dbReference type="InterPro" id="IPR003753">
    <property type="entry name" value="Exonuc_VII_L"/>
</dbReference>
<evidence type="ECO:0000313" key="10">
    <source>
        <dbReference type="Proteomes" id="UP000271003"/>
    </source>
</evidence>
<comment type="subcellular location">
    <subcellularLocation>
        <location evidence="5">Cytoplasm</location>
    </subcellularLocation>
</comment>
<comment type="catalytic activity">
    <reaction evidence="5">
        <text>Exonucleolytic cleavage in either 5'- to 3'- or 3'- to 5'-direction to yield nucleoside 5'-phosphates.</text>
        <dbReference type="EC" id="3.1.11.6"/>
    </reaction>
</comment>
<dbReference type="OrthoDB" id="9802795at2"/>
<accession>A0A2Z6IAQ4</accession>
<gene>
    <name evidence="5" type="primary">xseA</name>
    <name evidence="9" type="ORF">SUTMEG_05680</name>
</gene>
<dbReference type="GO" id="GO:0009318">
    <property type="term" value="C:exodeoxyribonuclease VII complex"/>
    <property type="evidence" value="ECO:0007669"/>
    <property type="project" value="UniProtKB-UniRule"/>
</dbReference>
<keyword evidence="1 5" id="KW-0963">Cytoplasm</keyword>
<dbReference type="GO" id="GO:0006308">
    <property type="term" value="P:DNA catabolic process"/>
    <property type="evidence" value="ECO:0007669"/>
    <property type="project" value="UniProtKB-UniRule"/>
</dbReference>
<dbReference type="AlphaFoldDB" id="A0A2Z6IAQ4"/>
<evidence type="ECO:0000256" key="6">
    <source>
        <dbReference type="SAM" id="MobiDB-lite"/>
    </source>
</evidence>
<comment type="similarity">
    <text evidence="5">Belongs to the XseA family.</text>
</comment>
<feature type="region of interest" description="Disordered" evidence="6">
    <location>
        <begin position="74"/>
        <end position="159"/>
    </location>
</feature>
<organism evidence="9 10">
    <name type="scientific">Sutterella megalosphaeroides</name>
    <dbReference type="NCBI Taxonomy" id="2494234"/>
    <lineage>
        <taxon>Bacteria</taxon>
        <taxon>Pseudomonadati</taxon>
        <taxon>Pseudomonadota</taxon>
        <taxon>Betaproteobacteria</taxon>
        <taxon>Burkholderiales</taxon>
        <taxon>Sutterellaceae</taxon>
        <taxon>Sutterella</taxon>
    </lineage>
</organism>
<evidence type="ECO:0000256" key="4">
    <source>
        <dbReference type="ARBA" id="ARBA00022839"/>
    </source>
</evidence>
<name>A0A2Z6IAQ4_9BURK</name>
<dbReference type="InterPro" id="IPR020579">
    <property type="entry name" value="Exonuc_VII_lsu_C"/>
</dbReference>
<dbReference type="Pfam" id="PF02601">
    <property type="entry name" value="Exonuc_VII_L"/>
    <property type="match status" value="1"/>
</dbReference>
<evidence type="ECO:0000313" key="9">
    <source>
        <dbReference type="EMBL" id="BBF22677.1"/>
    </source>
</evidence>
<dbReference type="PANTHER" id="PTHR30008">
    <property type="entry name" value="EXODEOXYRIBONUCLEASE 7 LARGE SUBUNIT"/>
    <property type="match status" value="1"/>
</dbReference>
<dbReference type="GO" id="GO:0003676">
    <property type="term" value="F:nucleic acid binding"/>
    <property type="evidence" value="ECO:0007669"/>
    <property type="project" value="InterPro"/>
</dbReference>
<feature type="domain" description="Exonuclease VII large subunit C-terminal" evidence="7">
    <location>
        <begin position="277"/>
        <end position="627"/>
    </location>
</feature>
<keyword evidence="10" id="KW-1185">Reference proteome</keyword>
<dbReference type="GO" id="GO:0008855">
    <property type="term" value="F:exodeoxyribonuclease VII activity"/>
    <property type="evidence" value="ECO:0007669"/>
    <property type="project" value="UniProtKB-UniRule"/>
</dbReference>
<evidence type="ECO:0000259" key="8">
    <source>
        <dbReference type="Pfam" id="PF13742"/>
    </source>
</evidence>
<feature type="domain" description="OB-fold nucleic acid binding" evidence="8">
    <location>
        <begin position="161"/>
        <end position="252"/>
    </location>
</feature>
<dbReference type="RefSeq" id="WP_123957630.1">
    <property type="nucleotide sequence ID" value="NZ_AP018786.1"/>
</dbReference>
<dbReference type="Pfam" id="PF13742">
    <property type="entry name" value="tRNA_anti_2"/>
    <property type="match status" value="1"/>
</dbReference>
<dbReference type="Proteomes" id="UP000271003">
    <property type="component" value="Chromosome"/>
</dbReference>
<feature type="compositionally biased region" description="Basic and acidic residues" evidence="6">
    <location>
        <begin position="99"/>
        <end position="122"/>
    </location>
</feature>
<protein>
    <recommendedName>
        <fullName evidence="5">Exodeoxyribonuclease 7 large subunit</fullName>
        <ecNumber evidence="5">3.1.11.6</ecNumber>
    </recommendedName>
    <alternativeName>
        <fullName evidence="5">Exodeoxyribonuclease VII large subunit</fullName>
        <shortName evidence="5">Exonuclease VII large subunit</shortName>
    </alternativeName>
</protein>
<dbReference type="CDD" id="cd04489">
    <property type="entry name" value="ExoVII_LU_OBF"/>
    <property type="match status" value="1"/>
</dbReference>
<reference evidence="9 10" key="1">
    <citation type="journal article" date="2018" name="Int. J. Syst. Evol. Microbiol.">
        <title>Mesosutterella multiformis gen. nov., sp. nov., a member of the family Sutterellaceae and Sutterella megalosphaeroides sp. nov., isolated from human faeces.</title>
        <authorList>
            <person name="Sakamoto M."/>
            <person name="Ikeyama N."/>
            <person name="Kunihiro T."/>
            <person name="Iino T."/>
            <person name="Yuki M."/>
            <person name="Ohkuma M."/>
        </authorList>
    </citation>
    <scope>NUCLEOTIDE SEQUENCE [LARGE SCALE GENOMIC DNA]</scope>
    <source>
        <strain evidence="9 10">6FBBBH3</strain>
    </source>
</reference>
<dbReference type="InterPro" id="IPR025824">
    <property type="entry name" value="OB-fold_nuc-bd_dom"/>
</dbReference>
<dbReference type="GO" id="GO:0005737">
    <property type="term" value="C:cytoplasm"/>
    <property type="evidence" value="ECO:0007669"/>
    <property type="project" value="UniProtKB-SubCell"/>
</dbReference>
<evidence type="ECO:0000256" key="3">
    <source>
        <dbReference type="ARBA" id="ARBA00022801"/>
    </source>
</evidence>
<evidence type="ECO:0000259" key="7">
    <source>
        <dbReference type="Pfam" id="PF02601"/>
    </source>
</evidence>
<keyword evidence="3 5" id="KW-0378">Hydrolase</keyword>
<dbReference type="EC" id="3.1.11.6" evidence="5"/>
<dbReference type="NCBIfam" id="TIGR00237">
    <property type="entry name" value="xseA"/>
    <property type="match status" value="1"/>
</dbReference>
<comment type="subunit">
    <text evidence="5">Heterooligomer composed of large and small subunits.</text>
</comment>
<dbReference type="EMBL" id="AP018786">
    <property type="protein sequence ID" value="BBF22677.1"/>
    <property type="molecule type" value="Genomic_DNA"/>
</dbReference>
<keyword evidence="4 5" id="KW-0269">Exonuclease</keyword>
<evidence type="ECO:0000256" key="5">
    <source>
        <dbReference type="HAMAP-Rule" id="MF_00378"/>
    </source>
</evidence>
<comment type="function">
    <text evidence="5">Bidirectionally degrades single-stranded DNA into large acid-insoluble oligonucleotides, which are then degraded further into small acid-soluble oligonucleotides.</text>
</comment>
<proteinExistence type="inferred from homology"/>
<sequence length="640" mass="69823">MSSFIRPADDCVAYVESFERVESFDRFDPEDPLCDVEAIERAMLSDAPRAGSRREESLRALAAIRERLENLRKAAPERIAKKPARKTSRKTTGQALSERPPERASDAPRAHPRALDWREASRRFPVPDCVGQSGGANGAGSTSPAIRPEPSAVVSTDSEPLTVTEALERCRRALEGLLTDFWIAGEATDLHRSAAGHTYFRLKDATGVISCVYFAGSARNAPADFRQGDKIEIRGWADIFVKGGDLQIRVAEWRRAGLGALYEAFLKLKAQLEAEGLFDPAGKTPLPRFVRRVAVVTSARGAALQDVVRTLRRRTPWIRIDLADCLVQGNESAESIVRALRLADRSGADAILLVRGGGSLEDLQSFNDERVARALASLRTPVVTGVGHETDVTIVDFVADVRASTPTAAAESISADLAHWRMRVEGAGEALARGLDRHIEQAAVRIDRAERHFPEPARFFERATERLAAVVRARRSVTDARFAGLAARLDGAAGRLASPEAFLSAQIRGLERAELLLGARIDAVLGACDARLEREKHARDEAARLQVDRNARRLAAAERWMPNARRITEDRAARLAILERTLAALDPDRPLRAGYVRLEDATGTPVLGSHLAAGERVRLIFEGGSAGARIEDVAKTEPGS</sequence>
<dbReference type="PANTHER" id="PTHR30008:SF0">
    <property type="entry name" value="EXODEOXYRIBONUCLEASE 7 LARGE SUBUNIT"/>
    <property type="match status" value="1"/>
</dbReference>
<dbReference type="KEGG" id="sutt:SUTMEG_05680"/>
<keyword evidence="2 5" id="KW-0540">Nuclease</keyword>